<gene>
    <name evidence="3" type="ORF">SAMN05216404_10551</name>
</gene>
<dbReference type="EMBL" id="FOCT01000005">
    <property type="protein sequence ID" value="SEN51590.1"/>
    <property type="molecule type" value="Genomic_DNA"/>
</dbReference>
<dbReference type="InterPro" id="IPR016181">
    <property type="entry name" value="Acyl_CoA_acyltransferase"/>
</dbReference>
<dbReference type="Proteomes" id="UP000183898">
    <property type="component" value="Unassembled WGS sequence"/>
</dbReference>
<evidence type="ECO:0000313" key="3">
    <source>
        <dbReference type="EMBL" id="SEN51590.1"/>
    </source>
</evidence>
<dbReference type="RefSeq" id="WP_074745687.1">
    <property type="nucleotide sequence ID" value="NZ_FOCT01000005.1"/>
</dbReference>
<organism evidence="3 4">
    <name type="scientific">Nitrosospira multiformis</name>
    <dbReference type="NCBI Taxonomy" id="1231"/>
    <lineage>
        <taxon>Bacteria</taxon>
        <taxon>Pseudomonadati</taxon>
        <taxon>Pseudomonadota</taxon>
        <taxon>Betaproteobacteria</taxon>
        <taxon>Nitrosomonadales</taxon>
        <taxon>Nitrosomonadaceae</taxon>
        <taxon>Nitrosospira</taxon>
    </lineage>
</organism>
<evidence type="ECO:0000313" key="4">
    <source>
        <dbReference type="Proteomes" id="UP000183898"/>
    </source>
</evidence>
<dbReference type="Pfam" id="PF13523">
    <property type="entry name" value="Acetyltransf_8"/>
    <property type="match status" value="1"/>
</dbReference>
<reference evidence="3 4" key="1">
    <citation type="submission" date="2016-10" db="EMBL/GenBank/DDBJ databases">
        <authorList>
            <person name="de Groot N.N."/>
        </authorList>
    </citation>
    <scope>NUCLEOTIDE SEQUENCE [LARGE SCALE GENOMIC DNA]</scope>
    <source>
        <strain evidence="3 4">Nl18</strain>
    </source>
</reference>
<dbReference type="AlphaFoldDB" id="A0A1H8H6E9"/>
<protein>
    <submittedName>
        <fullName evidence="3">Protein N-acetyltransferase, RimJ/RimL family</fullName>
    </submittedName>
</protein>
<sequence length="364" mass="41765">MGHLHEQGKHLSARAASITCRPDRTAYSATLDGNTLLLQPVNGVENSRWQLGQQADGLTLEWMGSDAEKPKLVEVLAAIEAAFVSFPIAAKLNLLAPFDQAEELLRSGLLLRDKSGQTTVDIELFWQQPRIWLVPPQPYSFPVTYVLSEGRRHPLRPPKPAGIVYQRHIDWLGRTLSFRTVDLHRDLERFNRWMNDPVVAASWREEGDLAKHQTYLQAISADPHVTALIASLDDEAFGYFEVYWAKEDRIAPFYDVDDFDRGWHVLIGEARFRGKPFVTAWLPSISHYLFLDDCRTQRVVIEPRTDNYKMIRNLARCGYANLKEFDFPHKRAMLGMLLRERFFAERLWVPRDVIATSCSISSLS</sequence>
<accession>A0A1H8H6E9</accession>
<evidence type="ECO:0000256" key="1">
    <source>
        <dbReference type="ARBA" id="ARBA00004924"/>
    </source>
</evidence>
<dbReference type="PANTHER" id="PTHR31438:SF1">
    <property type="entry name" value="LYSINE N-ACYLTRANSFERASE C17G9.06C-RELATED"/>
    <property type="match status" value="1"/>
</dbReference>
<dbReference type="GO" id="GO:0019290">
    <property type="term" value="P:siderophore biosynthetic process"/>
    <property type="evidence" value="ECO:0007669"/>
    <property type="project" value="InterPro"/>
</dbReference>
<feature type="domain" description="Acyltransferase MbtK/IucB-like conserved" evidence="2">
    <location>
        <begin position="179"/>
        <end position="226"/>
    </location>
</feature>
<dbReference type="PANTHER" id="PTHR31438">
    <property type="entry name" value="LYSINE N-ACYLTRANSFERASE C17G9.06C-RELATED"/>
    <property type="match status" value="1"/>
</dbReference>
<keyword evidence="3" id="KW-0808">Transferase</keyword>
<comment type="pathway">
    <text evidence="1">Siderophore biosynthesis.</text>
</comment>
<dbReference type="InterPro" id="IPR019432">
    <property type="entry name" value="Acyltransferase_MbtK/IucB-like"/>
</dbReference>
<dbReference type="SUPFAM" id="SSF55729">
    <property type="entry name" value="Acyl-CoA N-acyltransferases (Nat)"/>
    <property type="match status" value="1"/>
</dbReference>
<dbReference type="Gene3D" id="3.40.630.30">
    <property type="match status" value="1"/>
</dbReference>
<proteinExistence type="predicted"/>
<name>A0A1H8H6E9_9PROT</name>
<evidence type="ECO:0000259" key="2">
    <source>
        <dbReference type="SMART" id="SM01006"/>
    </source>
</evidence>
<dbReference type="SMART" id="SM01006">
    <property type="entry name" value="AlcB"/>
    <property type="match status" value="1"/>
</dbReference>
<dbReference type="GO" id="GO:0016410">
    <property type="term" value="F:N-acyltransferase activity"/>
    <property type="evidence" value="ECO:0007669"/>
    <property type="project" value="TreeGrafter"/>
</dbReference>